<dbReference type="Pfam" id="PF06367">
    <property type="entry name" value="Drf_FH3"/>
    <property type="match status" value="1"/>
</dbReference>
<feature type="domain" description="Formin FH3" evidence="1">
    <location>
        <begin position="81"/>
        <end position="212"/>
    </location>
</feature>
<dbReference type="PANTHER" id="PTHR46345">
    <property type="entry name" value="INVERTED FORMIN-2"/>
    <property type="match status" value="1"/>
</dbReference>
<dbReference type="SUPFAM" id="SSF48371">
    <property type="entry name" value="ARM repeat"/>
    <property type="match status" value="1"/>
</dbReference>
<dbReference type="AlphaFoldDB" id="A0A7R9HN72"/>
<organism evidence="2">
    <name type="scientific">Timema monikensis</name>
    <dbReference type="NCBI Taxonomy" id="170555"/>
    <lineage>
        <taxon>Eukaryota</taxon>
        <taxon>Metazoa</taxon>
        <taxon>Ecdysozoa</taxon>
        <taxon>Arthropoda</taxon>
        <taxon>Hexapoda</taxon>
        <taxon>Insecta</taxon>
        <taxon>Pterygota</taxon>
        <taxon>Neoptera</taxon>
        <taxon>Polyneoptera</taxon>
        <taxon>Phasmatodea</taxon>
        <taxon>Timematodea</taxon>
        <taxon>Timematoidea</taxon>
        <taxon>Timematidae</taxon>
        <taxon>Timema</taxon>
    </lineage>
</organism>
<dbReference type="InterPro" id="IPR016024">
    <property type="entry name" value="ARM-type_fold"/>
</dbReference>
<dbReference type="InterPro" id="IPR010472">
    <property type="entry name" value="FH3_dom"/>
</dbReference>
<reference evidence="2" key="1">
    <citation type="submission" date="2020-11" db="EMBL/GenBank/DDBJ databases">
        <authorList>
            <person name="Tran Van P."/>
        </authorList>
    </citation>
    <scope>NUCLEOTIDE SEQUENCE</scope>
</reference>
<protein>
    <recommendedName>
        <fullName evidence="1">Formin FH3 domain-containing protein</fullName>
    </recommendedName>
</protein>
<accession>A0A7R9HN72</accession>
<dbReference type="InterPro" id="IPR011989">
    <property type="entry name" value="ARM-like"/>
</dbReference>
<gene>
    <name evidence="2" type="ORF">TMSB3V08_LOCUS3171</name>
</gene>
<evidence type="ECO:0000259" key="1">
    <source>
        <dbReference type="SMART" id="SM01139"/>
    </source>
</evidence>
<sequence>MWPPNLISSRLKERREELFATASLSFTTVSPSVLCGKCQILTQVQPTPLLRWFPPSLDTNNVTVKKQVLELLSALCVYNAEGYSRALDALQHYKELKGERYRLNVVVSELRDATSVEYQNALVAFINCLIISTPQLKDRIRIRNEFIGDGSQVNNYDLGDGTQVNRYDLGDGTQINSYDLGDGTQVNSYDLGDGTQVNSYDLGDGTQVNSYDLGD</sequence>
<dbReference type="PANTHER" id="PTHR46345:SF8">
    <property type="entry name" value="FORMIN 3, ISOFORM B"/>
    <property type="match status" value="1"/>
</dbReference>
<dbReference type="GO" id="GO:0003779">
    <property type="term" value="F:actin binding"/>
    <property type="evidence" value="ECO:0007669"/>
    <property type="project" value="InterPro"/>
</dbReference>
<name>A0A7R9HN72_9NEOP</name>
<evidence type="ECO:0000313" key="2">
    <source>
        <dbReference type="EMBL" id="CAD7426281.1"/>
    </source>
</evidence>
<proteinExistence type="predicted"/>
<dbReference type="Gene3D" id="1.25.10.10">
    <property type="entry name" value="Leucine-rich Repeat Variant"/>
    <property type="match status" value="1"/>
</dbReference>
<dbReference type="EMBL" id="OB793161">
    <property type="protein sequence ID" value="CAD7426281.1"/>
    <property type="molecule type" value="Genomic_DNA"/>
</dbReference>
<dbReference type="SMART" id="SM01139">
    <property type="entry name" value="Drf_FH3"/>
    <property type="match status" value="1"/>
</dbReference>